<dbReference type="InterPro" id="IPR053134">
    <property type="entry name" value="RNA-dir_DNA_polymerase"/>
</dbReference>
<evidence type="ECO:0000313" key="3">
    <source>
        <dbReference type="Proteomes" id="UP001157418"/>
    </source>
</evidence>
<feature type="domain" description="Reverse transcriptase" evidence="1">
    <location>
        <begin position="72"/>
        <end position="159"/>
    </location>
</feature>
<dbReference type="InterPro" id="IPR043502">
    <property type="entry name" value="DNA/RNA_pol_sf"/>
</dbReference>
<accession>A0AAU9NPR4</accession>
<dbReference type="Gene3D" id="3.30.70.270">
    <property type="match status" value="1"/>
</dbReference>
<name>A0AAU9NPR4_9ASTR</name>
<dbReference type="PANTHER" id="PTHR24559:SF456">
    <property type="entry name" value="NUCLEOTIDYLTRANSFERASE, RIBONUCLEASE H"/>
    <property type="match status" value="1"/>
</dbReference>
<dbReference type="EMBL" id="CAKMRJ010005412">
    <property type="protein sequence ID" value="CAH1439857.1"/>
    <property type="molecule type" value="Genomic_DNA"/>
</dbReference>
<dbReference type="Gene3D" id="3.10.10.10">
    <property type="entry name" value="HIV Type 1 Reverse Transcriptase, subunit A, domain 1"/>
    <property type="match status" value="1"/>
</dbReference>
<dbReference type="InterPro" id="IPR000477">
    <property type="entry name" value="RT_dom"/>
</dbReference>
<dbReference type="InterPro" id="IPR043128">
    <property type="entry name" value="Rev_trsase/Diguanyl_cyclase"/>
</dbReference>
<dbReference type="Proteomes" id="UP001157418">
    <property type="component" value="Unassembled WGS sequence"/>
</dbReference>
<reference evidence="2 3" key="1">
    <citation type="submission" date="2022-01" db="EMBL/GenBank/DDBJ databases">
        <authorList>
            <person name="Xiong W."/>
            <person name="Schranz E."/>
        </authorList>
    </citation>
    <scope>NUCLEOTIDE SEQUENCE [LARGE SCALE GENOMIC DNA]</scope>
</reference>
<dbReference type="AlphaFoldDB" id="A0AAU9NPR4"/>
<sequence>MDTRDKGKATVDDVPVVREYPDVFPDDLPGIPPERQVEFRVDLVPGAAPIAKAPYQLAPPEMQELSTQLQELLDKDYRELNKVMVKNRYPLPRIDDLFDQLQGESWFSKIDLRSGYHHMRFKDDDVQKTTFRTRYGHYEFVVMPFGLTNAPAAFMDHMNLLD</sequence>
<dbReference type="SUPFAM" id="SSF56672">
    <property type="entry name" value="DNA/RNA polymerases"/>
    <property type="match status" value="1"/>
</dbReference>
<dbReference type="CDD" id="cd01647">
    <property type="entry name" value="RT_LTR"/>
    <property type="match status" value="1"/>
</dbReference>
<protein>
    <recommendedName>
        <fullName evidence="1">Reverse transcriptase domain-containing protein</fullName>
    </recommendedName>
</protein>
<gene>
    <name evidence="2" type="ORF">LVIROSA_LOCUS26027</name>
</gene>
<dbReference type="Pfam" id="PF00078">
    <property type="entry name" value="RVT_1"/>
    <property type="match status" value="1"/>
</dbReference>
<dbReference type="PANTHER" id="PTHR24559">
    <property type="entry name" value="TRANSPOSON TY3-I GAG-POL POLYPROTEIN"/>
    <property type="match status" value="1"/>
</dbReference>
<comment type="caution">
    <text evidence="2">The sequence shown here is derived from an EMBL/GenBank/DDBJ whole genome shotgun (WGS) entry which is preliminary data.</text>
</comment>
<evidence type="ECO:0000259" key="1">
    <source>
        <dbReference type="Pfam" id="PF00078"/>
    </source>
</evidence>
<proteinExistence type="predicted"/>
<keyword evidence="3" id="KW-1185">Reference proteome</keyword>
<organism evidence="2 3">
    <name type="scientific">Lactuca virosa</name>
    <dbReference type="NCBI Taxonomy" id="75947"/>
    <lineage>
        <taxon>Eukaryota</taxon>
        <taxon>Viridiplantae</taxon>
        <taxon>Streptophyta</taxon>
        <taxon>Embryophyta</taxon>
        <taxon>Tracheophyta</taxon>
        <taxon>Spermatophyta</taxon>
        <taxon>Magnoliopsida</taxon>
        <taxon>eudicotyledons</taxon>
        <taxon>Gunneridae</taxon>
        <taxon>Pentapetalae</taxon>
        <taxon>asterids</taxon>
        <taxon>campanulids</taxon>
        <taxon>Asterales</taxon>
        <taxon>Asteraceae</taxon>
        <taxon>Cichorioideae</taxon>
        <taxon>Cichorieae</taxon>
        <taxon>Lactucinae</taxon>
        <taxon>Lactuca</taxon>
    </lineage>
</organism>
<evidence type="ECO:0000313" key="2">
    <source>
        <dbReference type="EMBL" id="CAH1439857.1"/>
    </source>
</evidence>